<evidence type="ECO:0000313" key="1">
    <source>
        <dbReference type="EMBL" id="CAQ04000.1"/>
    </source>
</evidence>
<dbReference type="InterPro" id="IPR029063">
    <property type="entry name" value="SAM-dependent_MTases_sf"/>
</dbReference>
<dbReference type="Proteomes" id="UP000001727">
    <property type="component" value="Chromosome"/>
</dbReference>
<dbReference type="HOGENOM" id="CLU_1683629_0_0_11"/>
<dbReference type="eggNOG" id="COG0286">
    <property type="taxonomic scope" value="Bacteria"/>
</dbReference>
<dbReference type="GeneID" id="69055502"/>
<dbReference type="STRING" id="504474.cu0040"/>
<proteinExistence type="predicted"/>
<dbReference type="AlphaFoldDB" id="B1VE11"/>
<dbReference type="EMBL" id="AM942444">
    <property type="protein sequence ID" value="CAQ04000.1"/>
    <property type="molecule type" value="Genomic_DNA"/>
</dbReference>
<evidence type="ECO:0000313" key="2">
    <source>
        <dbReference type="Proteomes" id="UP000001727"/>
    </source>
</evidence>
<gene>
    <name evidence="1" type="ordered locus">cu0040</name>
</gene>
<name>B1VE11_CORU7</name>
<sequence length="156" mass="17535">MAHLSEDLMYRSSSENWQVAVGFDIPRDTSRLMVDVLLSCDGHGFYGQVPARTVYSPAAGTGGILLVAKRAMEDLNPKIGVSVYSRELMAWPRQIRPHRLLLMAFLFFRATPTRSSMAGRYRGRWELPSTRGRGTVYGLRPVTLFQRCPVGAEFLP</sequence>
<reference evidence="1 2" key="1">
    <citation type="journal article" date="2008" name="J. Biotechnol.">
        <title>The lifestyle of Corynebacterium urealyticum derived from its complete genome sequence established by pyrosequencing.</title>
        <authorList>
            <person name="Tauch A."/>
            <person name="Trost E."/>
            <person name="Tilker A."/>
            <person name="Ludewig U."/>
            <person name="Schneiker S."/>
            <person name="Goesmann A."/>
            <person name="Arnold W."/>
            <person name="Bekel T."/>
            <person name="Brinkrolf K."/>
            <person name="Brune I."/>
            <person name="Goetker S."/>
            <person name="Kalinowski J."/>
            <person name="Kamp P.-B."/>
            <person name="Lobo F.P."/>
            <person name="Viehoever P."/>
            <person name="Weisshaar B."/>
            <person name="Soriano F."/>
            <person name="Droege M."/>
            <person name="Puehler A."/>
        </authorList>
    </citation>
    <scope>NUCLEOTIDE SEQUENCE [LARGE SCALE GENOMIC DNA]</scope>
    <source>
        <strain evidence="2">ATCC 43042 / DSM 7109</strain>
    </source>
</reference>
<accession>B1VE11</accession>
<dbReference type="SUPFAM" id="SSF53335">
    <property type="entry name" value="S-adenosyl-L-methionine-dependent methyltransferases"/>
    <property type="match status" value="1"/>
</dbReference>
<dbReference type="RefSeq" id="WP_012359306.1">
    <property type="nucleotide sequence ID" value="NC_010545.1"/>
</dbReference>
<organism evidence="1 2">
    <name type="scientific">Corynebacterium urealyticum (strain ATCC 43042 / DSM 7109)</name>
    <dbReference type="NCBI Taxonomy" id="504474"/>
    <lineage>
        <taxon>Bacteria</taxon>
        <taxon>Bacillati</taxon>
        <taxon>Actinomycetota</taxon>
        <taxon>Actinomycetes</taxon>
        <taxon>Mycobacteriales</taxon>
        <taxon>Corynebacteriaceae</taxon>
        <taxon>Corynebacterium</taxon>
    </lineage>
</organism>
<protein>
    <submittedName>
        <fullName evidence="1">Uncharacterized protein</fullName>
    </submittedName>
</protein>
<keyword evidence="2" id="KW-1185">Reference proteome</keyword>
<dbReference type="KEGG" id="cur:cu0040"/>